<reference evidence="1 2" key="1">
    <citation type="submission" date="2024-05" db="EMBL/GenBank/DDBJ databases">
        <title>Haplotype-resolved chromosome-level genome assembly of Huyou (Citrus changshanensis).</title>
        <authorList>
            <person name="Miao C."/>
            <person name="Chen W."/>
            <person name="Wu Y."/>
            <person name="Wang L."/>
            <person name="Zhao S."/>
            <person name="Grierson D."/>
            <person name="Xu C."/>
            <person name="Chen K."/>
        </authorList>
    </citation>
    <scope>NUCLEOTIDE SEQUENCE [LARGE SCALE GENOMIC DNA]</scope>
    <source>
        <strain evidence="1">01-14</strain>
        <tissue evidence="1">Leaf</tissue>
    </source>
</reference>
<gene>
    <name evidence="1" type="ORF">WN944_025927</name>
</gene>
<evidence type="ECO:0000313" key="1">
    <source>
        <dbReference type="EMBL" id="KAK9182781.1"/>
    </source>
</evidence>
<dbReference type="AlphaFoldDB" id="A0AAP0QCS6"/>
<evidence type="ECO:0000313" key="2">
    <source>
        <dbReference type="Proteomes" id="UP001428341"/>
    </source>
</evidence>
<keyword evidence="2" id="KW-1185">Reference proteome</keyword>
<dbReference type="EMBL" id="JBCGBO010000024">
    <property type="protein sequence ID" value="KAK9182781.1"/>
    <property type="molecule type" value="Genomic_DNA"/>
</dbReference>
<protein>
    <submittedName>
        <fullName evidence="1">Uncharacterized protein</fullName>
    </submittedName>
</protein>
<name>A0AAP0QCS6_9ROSI</name>
<dbReference type="SUPFAM" id="SSF53187">
    <property type="entry name" value="Zn-dependent exopeptidases"/>
    <property type="match status" value="1"/>
</dbReference>
<sequence>MGIQFKKIYRGYSHKPEEYASGQDMENGVKVLALTLAKLSLQ</sequence>
<dbReference type="Proteomes" id="UP001428341">
    <property type="component" value="Unassembled WGS sequence"/>
</dbReference>
<accession>A0AAP0QCS6</accession>
<proteinExistence type="predicted"/>
<dbReference type="Gene3D" id="3.40.630.10">
    <property type="entry name" value="Zn peptidases"/>
    <property type="match status" value="1"/>
</dbReference>
<organism evidence="1 2">
    <name type="scientific">Citrus x changshan-huyou</name>
    <dbReference type="NCBI Taxonomy" id="2935761"/>
    <lineage>
        <taxon>Eukaryota</taxon>
        <taxon>Viridiplantae</taxon>
        <taxon>Streptophyta</taxon>
        <taxon>Embryophyta</taxon>
        <taxon>Tracheophyta</taxon>
        <taxon>Spermatophyta</taxon>
        <taxon>Magnoliopsida</taxon>
        <taxon>eudicotyledons</taxon>
        <taxon>Gunneridae</taxon>
        <taxon>Pentapetalae</taxon>
        <taxon>rosids</taxon>
        <taxon>malvids</taxon>
        <taxon>Sapindales</taxon>
        <taxon>Rutaceae</taxon>
        <taxon>Aurantioideae</taxon>
        <taxon>Citrus</taxon>
    </lineage>
</organism>
<comment type="caution">
    <text evidence="1">The sequence shown here is derived from an EMBL/GenBank/DDBJ whole genome shotgun (WGS) entry which is preliminary data.</text>
</comment>